<evidence type="ECO:0000313" key="2">
    <source>
        <dbReference type="EMBL" id="CAD8289241.1"/>
    </source>
</evidence>
<proteinExistence type="predicted"/>
<gene>
    <name evidence="2" type="ORF">CEUR00632_LOCUS9280</name>
    <name evidence="3" type="ORF">CEUR00632_LOCUS9281</name>
</gene>
<dbReference type="EMBL" id="HBEC01019786">
    <property type="protein sequence ID" value="CAD8289241.1"/>
    <property type="molecule type" value="Transcribed_RNA"/>
</dbReference>
<reference evidence="2" key="1">
    <citation type="submission" date="2021-01" db="EMBL/GenBank/DDBJ databases">
        <authorList>
            <person name="Corre E."/>
            <person name="Pelletier E."/>
            <person name="Niang G."/>
            <person name="Scheremetjew M."/>
            <person name="Finn R."/>
            <person name="Kale V."/>
            <person name="Holt S."/>
            <person name="Cochrane G."/>
            <person name="Meng A."/>
            <person name="Brown T."/>
            <person name="Cohen L."/>
        </authorList>
    </citation>
    <scope>NUCLEOTIDE SEQUENCE</scope>
    <source>
        <strain evidence="2">CCMP219</strain>
    </source>
</reference>
<evidence type="ECO:0000313" key="3">
    <source>
        <dbReference type="EMBL" id="CAD8289242.1"/>
    </source>
</evidence>
<protein>
    <submittedName>
        <fullName evidence="2">Uncharacterized protein</fullName>
    </submittedName>
</protein>
<feature type="region of interest" description="Disordered" evidence="1">
    <location>
        <begin position="174"/>
        <end position="204"/>
    </location>
</feature>
<accession>A0A6U2FCD2</accession>
<dbReference type="AlphaFoldDB" id="A0A6U2FCD2"/>
<evidence type="ECO:0000256" key="1">
    <source>
        <dbReference type="SAM" id="MobiDB-lite"/>
    </source>
</evidence>
<sequence>MQSIWEAIVASEAARYKPLDAQQKQPPRILNTSAEAMGVGTEASVQSPMVTTDVFGIPRSVDRGTGSMAGKTNKKDGWASFQTADIHRVNRHIPAKGAGALYDNVHAASDAPTVWEWEAQSQAGRAGAKDRRVDVYPAYSGPAAEKPAVQVASSAPLAGAGALGMERWLGRTSAGLSRDASQDLDRSRSGAKPPMADLSMPYSA</sequence>
<organism evidence="2">
    <name type="scientific">Chlamydomonas euryale</name>
    <dbReference type="NCBI Taxonomy" id="1486919"/>
    <lineage>
        <taxon>Eukaryota</taxon>
        <taxon>Viridiplantae</taxon>
        <taxon>Chlorophyta</taxon>
        <taxon>core chlorophytes</taxon>
        <taxon>Chlorophyceae</taxon>
        <taxon>CS clade</taxon>
        <taxon>Chlamydomonadales</taxon>
        <taxon>Chlamydomonadaceae</taxon>
        <taxon>Chlamydomonas</taxon>
    </lineage>
</organism>
<dbReference type="EMBL" id="HBEC01019787">
    <property type="protein sequence ID" value="CAD8289242.1"/>
    <property type="molecule type" value="Transcribed_RNA"/>
</dbReference>
<name>A0A6U2FCD2_9CHLO</name>